<name>A0A9W7W3P5_9PEZI</name>
<feature type="compositionally biased region" description="Polar residues" evidence="3">
    <location>
        <begin position="11"/>
        <end position="21"/>
    </location>
</feature>
<evidence type="ECO:0000259" key="5">
    <source>
        <dbReference type="Pfam" id="PF18265"/>
    </source>
</evidence>
<dbReference type="EMBL" id="RIBY02001434">
    <property type="protein sequence ID" value="KAH9828996.1"/>
    <property type="molecule type" value="Genomic_DNA"/>
</dbReference>
<feature type="region of interest" description="Disordered" evidence="3">
    <location>
        <begin position="109"/>
        <end position="137"/>
    </location>
</feature>
<feature type="region of interest" description="Disordered" evidence="3">
    <location>
        <begin position="1"/>
        <end position="23"/>
    </location>
</feature>
<feature type="compositionally biased region" description="Polar residues" evidence="3">
    <location>
        <begin position="115"/>
        <end position="136"/>
    </location>
</feature>
<dbReference type="GO" id="GO:0005634">
    <property type="term" value="C:nucleus"/>
    <property type="evidence" value="ECO:0007669"/>
    <property type="project" value="TreeGrafter"/>
</dbReference>
<dbReference type="AlphaFoldDB" id="A0A9W7W3P5"/>
<feature type="domain" description="Nas2 N-terminal" evidence="5">
    <location>
        <begin position="28"/>
        <end position="106"/>
    </location>
</feature>
<gene>
    <name evidence="6" type="ORF">Tdes44962_MAKER09200</name>
</gene>
<reference evidence="6 7" key="1">
    <citation type="journal article" date="2018" name="IMA Fungus">
        <title>IMA Genome-F 10: Nine draft genome sequences of Claviceps purpurea s.lat., including C. arundinis, C. humidiphila, and C. cf. spartinae, pseudomolecules for the pitch canker pathogen Fusarium circinatum, draft genome of Davidsoniella eucalypti, Grosmannia galeiformis, Quambalaria eucalypti, and Teratosphaeria destructans.</title>
        <authorList>
            <person name="Wingfield B.D."/>
            <person name="Liu M."/>
            <person name="Nguyen H.D."/>
            <person name="Lane F.A."/>
            <person name="Morgan S.W."/>
            <person name="De Vos L."/>
            <person name="Wilken P.M."/>
            <person name="Duong T.A."/>
            <person name="Aylward J."/>
            <person name="Coetzee M.P."/>
            <person name="Dadej K."/>
            <person name="De Beer Z.W."/>
            <person name="Findlay W."/>
            <person name="Havenga M."/>
            <person name="Kolarik M."/>
            <person name="Menzies J.G."/>
            <person name="Naidoo K."/>
            <person name="Pochopski O."/>
            <person name="Shoukouhi P."/>
            <person name="Santana Q.C."/>
            <person name="Seifert K.A."/>
            <person name="Soal N."/>
            <person name="Steenkamp E.T."/>
            <person name="Tatham C.T."/>
            <person name="van der Nest M.A."/>
            <person name="Wingfield M.J."/>
        </authorList>
    </citation>
    <scope>NUCLEOTIDE SEQUENCE [LARGE SCALE GENOMIC DNA]</scope>
    <source>
        <strain evidence="6">CMW44962</strain>
    </source>
</reference>
<dbReference type="Pfam" id="PF18265">
    <property type="entry name" value="Nas2_N"/>
    <property type="match status" value="1"/>
</dbReference>
<dbReference type="InterPro" id="IPR040815">
    <property type="entry name" value="Nas2_N"/>
</dbReference>
<dbReference type="GO" id="GO:0070682">
    <property type="term" value="P:proteasome regulatory particle assembly"/>
    <property type="evidence" value="ECO:0007669"/>
    <property type="project" value="InterPro"/>
</dbReference>
<proteinExistence type="inferred from homology"/>
<dbReference type="OrthoDB" id="72325at2759"/>
<dbReference type="InterPro" id="IPR041489">
    <property type="entry name" value="PDZ_6"/>
</dbReference>
<dbReference type="GO" id="GO:0005737">
    <property type="term" value="C:cytoplasm"/>
    <property type="evidence" value="ECO:0007669"/>
    <property type="project" value="TreeGrafter"/>
</dbReference>
<dbReference type="Gene3D" id="6.10.140.1710">
    <property type="match status" value="1"/>
</dbReference>
<keyword evidence="2" id="KW-0143">Chaperone</keyword>
<evidence type="ECO:0000313" key="6">
    <source>
        <dbReference type="EMBL" id="KAH9828996.1"/>
    </source>
</evidence>
<feature type="domain" description="PDZ" evidence="4">
    <location>
        <begin position="146"/>
        <end position="192"/>
    </location>
</feature>
<dbReference type="Gene3D" id="2.30.42.10">
    <property type="match status" value="1"/>
</dbReference>
<dbReference type="InterPro" id="IPR035269">
    <property type="entry name" value="PSMD9"/>
</dbReference>
<evidence type="ECO:0000256" key="3">
    <source>
        <dbReference type="SAM" id="MobiDB-lite"/>
    </source>
</evidence>
<dbReference type="InterPro" id="IPR036034">
    <property type="entry name" value="PDZ_sf"/>
</dbReference>
<evidence type="ECO:0000256" key="2">
    <source>
        <dbReference type="ARBA" id="ARBA00023186"/>
    </source>
</evidence>
<accession>A0A9W7W3P5</accession>
<organism evidence="6 7">
    <name type="scientific">Teratosphaeria destructans</name>
    <dbReference type="NCBI Taxonomy" id="418781"/>
    <lineage>
        <taxon>Eukaryota</taxon>
        <taxon>Fungi</taxon>
        <taxon>Dikarya</taxon>
        <taxon>Ascomycota</taxon>
        <taxon>Pezizomycotina</taxon>
        <taxon>Dothideomycetes</taxon>
        <taxon>Dothideomycetidae</taxon>
        <taxon>Mycosphaerellales</taxon>
        <taxon>Teratosphaeriaceae</taxon>
        <taxon>Teratosphaeria</taxon>
    </lineage>
</organism>
<dbReference type="SUPFAM" id="SSF50156">
    <property type="entry name" value="PDZ domain-like"/>
    <property type="match status" value="1"/>
</dbReference>
<dbReference type="PANTHER" id="PTHR12651">
    <property type="entry name" value="26S PROTEASOME NON-ATPASE REGULATORY SUBUNIT 9"/>
    <property type="match status" value="1"/>
</dbReference>
<evidence type="ECO:0000256" key="1">
    <source>
        <dbReference type="ARBA" id="ARBA00005256"/>
    </source>
</evidence>
<comment type="caution">
    <text evidence="6">The sequence shown here is derived from an EMBL/GenBank/DDBJ whole genome shotgun (WGS) entry which is preliminary data.</text>
</comment>
<dbReference type="GO" id="GO:0000502">
    <property type="term" value="C:proteasome complex"/>
    <property type="evidence" value="ECO:0007669"/>
    <property type="project" value="UniProtKB-KW"/>
</dbReference>
<reference evidence="6 7" key="2">
    <citation type="journal article" date="2021" name="Curr. Genet.">
        <title>Genetic response to nitrogen starvation in the aggressive Eucalyptus foliar pathogen Teratosphaeria destructans.</title>
        <authorList>
            <person name="Havenga M."/>
            <person name="Wingfield B.D."/>
            <person name="Wingfield M.J."/>
            <person name="Dreyer L.L."/>
            <person name="Roets F."/>
            <person name="Aylward J."/>
        </authorList>
    </citation>
    <scope>NUCLEOTIDE SEQUENCE [LARGE SCALE GENOMIC DNA]</scope>
    <source>
        <strain evidence="6">CMW44962</strain>
    </source>
</reference>
<sequence>MDDLHAPTVASGPTSRATANGTEKKLSLQELMSKKENLEAELSALGSVLDSHGVNMNTSLTTFDGYPRADIDVAQIRTTRARIIRLKNDHKAIMAKLETAIHEAFASGKVPEGATNGTGAPTETAMNGSSAASETSAPIEPPFARVNTVIPNSPAAQAGLLVGDKITKFGYVNWQNHERLSKVAQVVQQNENYSEKRLHSHLLSHVKCILHLNVIGVVAGSWAVIYCLCEASESQTSKKYNVVDDWEIPR</sequence>
<protein>
    <submittedName>
        <fullName evidence="6">26S proteasome non-ATPase regulatory subunit 9-like</fullName>
    </submittedName>
</protein>
<keyword evidence="7" id="KW-1185">Reference proteome</keyword>
<evidence type="ECO:0000313" key="7">
    <source>
        <dbReference type="Proteomes" id="UP001138500"/>
    </source>
</evidence>
<dbReference type="PANTHER" id="PTHR12651:SF1">
    <property type="entry name" value="26S PROTEASOME NON-ATPASE REGULATORY SUBUNIT 9"/>
    <property type="match status" value="1"/>
</dbReference>
<comment type="similarity">
    <text evidence="1">Belongs to the proteasome subunit p27 family.</text>
</comment>
<dbReference type="Proteomes" id="UP001138500">
    <property type="component" value="Unassembled WGS sequence"/>
</dbReference>
<dbReference type="Pfam" id="PF17820">
    <property type="entry name" value="PDZ_6"/>
    <property type="match status" value="1"/>
</dbReference>
<evidence type="ECO:0000259" key="4">
    <source>
        <dbReference type="Pfam" id="PF17820"/>
    </source>
</evidence>